<evidence type="ECO:0000256" key="2">
    <source>
        <dbReference type="ARBA" id="ARBA00022840"/>
    </source>
</evidence>
<dbReference type="Proteomes" id="UP000521032">
    <property type="component" value="Unassembled WGS sequence"/>
</dbReference>
<feature type="binding site" evidence="4">
    <location>
        <begin position="9"/>
        <end position="16"/>
    </location>
    <ligand>
        <name>ATP</name>
        <dbReference type="ChEBI" id="CHEBI:30616"/>
    </ligand>
</feature>
<dbReference type="InterPro" id="IPR053931">
    <property type="entry name" value="RapZ_C"/>
</dbReference>
<dbReference type="GO" id="GO:0005524">
    <property type="term" value="F:ATP binding"/>
    <property type="evidence" value="ECO:0007669"/>
    <property type="project" value="UniProtKB-UniRule"/>
</dbReference>
<evidence type="ECO:0000256" key="3">
    <source>
        <dbReference type="ARBA" id="ARBA00023134"/>
    </source>
</evidence>
<protein>
    <submittedName>
        <fullName evidence="7">GlmZ(SRNA)-inactivating NTPase</fullName>
    </submittedName>
</protein>
<keyword evidence="3 4" id="KW-0342">GTP-binding</keyword>
<dbReference type="InterPro" id="IPR005337">
    <property type="entry name" value="RapZ-like"/>
</dbReference>
<dbReference type="AlphaFoldDB" id="A0A6V7R5V6"/>
<reference evidence="7 8" key="1">
    <citation type="submission" date="2020-07" db="EMBL/GenBank/DDBJ databases">
        <authorList>
            <person name="Criscuolo A."/>
        </authorList>
    </citation>
    <scope>NUCLEOTIDE SEQUENCE [LARGE SCALE GENOMIC DNA]</scope>
    <source>
        <strain evidence="8">CIP 111030</strain>
    </source>
</reference>
<feature type="domain" description="RapZ C-terminal" evidence="6">
    <location>
        <begin position="165"/>
        <end position="284"/>
    </location>
</feature>
<evidence type="ECO:0000256" key="1">
    <source>
        <dbReference type="ARBA" id="ARBA00022741"/>
    </source>
</evidence>
<dbReference type="GO" id="GO:0005525">
    <property type="term" value="F:GTP binding"/>
    <property type="evidence" value="ECO:0007669"/>
    <property type="project" value="UniProtKB-UniRule"/>
</dbReference>
<accession>A0A6V7R5V6</accession>
<proteinExistence type="inferred from homology"/>
<dbReference type="EMBL" id="CAJEWE010000006">
    <property type="protein sequence ID" value="CAD2072696.1"/>
    <property type="molecule type" value="Genomic_DNA"/>
</dbReference>
<evidence type="ECO:0000256" key="4">
    <source>
        <dbReference type="HAMAP-Rule" id="MF_00636"/>
    </source>
</evidence>
<dbReference type="Pfam" id="PF22740">
    <property type="entry name" value="PapZ_C"/>
    <property type="match status" value="1"/>
</dbReference>
<feature type="binding site" evidence="4">
    <location>
        <begin position="60"/>
        <end position="63"/>
    </location>
    <ligand>
        <name>GTP</name>
        <dbReference type="ChEBI" id="CHEBI:37565"/>
    </ligand>
</feature>
<keyword evidence="1 4" id="KW-0547">Nucleotide-binding</keyword>
<evidence type="ECO:0000259" key="6">
    <source>
        <dbReference type="Pfam" id="PF22740"/>
    </source>
</evidence>
<evidence type="ECO:0000313" key="7">
    <source>
        <dbReference type="EMBL" id="CAD2072696.1"/>
    </source>
</evidence>
<dbReference type="RefSeq" id="WP_186085196.1">
    <property type="nucleotide sequence ID" value="NZ_BMDB01000001.1"/>
</dbReference>
<dbReference type="PANTHER" id="PTHR30448:SF0">
    <property type="entry name" value="RNASE ADAPTER PROTEIN RAPZ"/>
    <property type="match status" value="1"/>
</dbReference>
<gene>
    <name evidence="7" type="ORF">JEOSCH030_00376</name>
</gene>
<dbReference type="InterPro" id="IPR027417">
    <property type="entry name" value="P-loop_NTPase"/>
</dbReference>
<dbReference type="PIRSF" id="PIRSF005052">
    <property type="entry name" value="P-loopkin"/>
    <property type="match status" value="1"/>
</dbReference>
<name>A0A6V7R5V6_9BACL</name>
<feature type="domain" description="RapZ-like N-terminal" evidence="5">
    <location>
        <begin position="3"/>
        <end position="157"/>
    </location>
</feature>
<sequence>MKNLIILTGMSGAGKSVALDALEDMGYFCIDNLPPVLLPKIVELMESTNEEMHDVALGIDLRGQSMFENYIHEINQLPLLKDMKLSILFLDAADERLISRYKETRRSHPLNKGITLTEAIREERDILTDLKGNATYIFDTTEFSPKDLKEEVYKYLNRTKDSIFSVNVLSFGFKHGLPKDADLVFDVRFLPNPYYIEELRKKTGLDQEVYDYVMKFNDTERFYRKLADLLTFMLPLYVKEGKSQLNIAIGCTGGQHRSVALVERLSKRLKNKYKYEINTIHRDAHIEGEVREKD</sequence>
<comment type="caution">
    <text evidence="7">The sequence shown here is derived from an EMBL/GenBank/DDBJ whole genome shotgun (WGS) entry which is preliminary data.</text>
</comment>
<dbReference type="NCBIfam" id="NF003828">
    <property type="entry name" value="PRK05416.1"/>
    <property type="match status" value="1"/>
</dbReference>
<keyword evidence="2 4" id="KW-0067">ATP-binding</keyword>
<dbReference type="InterPro" id="IPR053930">
    <property type="entry name" value="RapZ-like_N"/>
</dbReference>
<dbReference type="SUPFAM" id="SSF52540">
    <property type="entry name" value="P-loop containing nucleoside triphosphate hydrolases"/>
    <property type="match status" value="1"/>
</dbReference>
<dbReference type="PANTHER" id="PTHR30448">
    <property type="entry name" value="RNASE ADAPTER PROTEIN RAPZ"/>
    <property type="match status" value="1"/>
</dbReference>
<organism evidence="7 8">
    <name type="scientific">Phocicoccus schoeneichii</name>
    <dbReference type="NCBI Taxonomy" id="1812261"/>
    <lineage>
        <taxon>Bacteria</taxon>
        <taxon>Bacillati</taxon>
        <taxon>Bacillota</taxon>
        <taxon>Bacilli</taxon>
        <taxon>Bacillales</taxon>
        <taxon>Salinicoccaceae</taxon>
        <taxon>Phocicoccus</taxon>
    </lineage>
</organism>
<dbReference type="HAMAP" id="MF_00636">
    <property type="entry name" value="RapZ_like"/>
    <property type="match status" value="1"/>
</dbReference>
<dbReference type="Pfam" id="PF03668">
    <property type="entry name" value="RapZ-like_N"/>
    <property type="match status" value="1"/>
</dbReference>
<evidence type="ECO:0000313" key="8">
    <source>
        <dbReference type="Proteomes" id="UP000521032"/>
    </source>
</evidence>
<evidence type="ECO:0000259" key="5">
    <source>
        <dbReference type="Pfam" id="PF03668"/>
    </source>
</evidence>
<keyword evidence="8" id="KW-1185">Reference proteome</keyword>
<dbReference type="Gene3D" id="3.40.50.300">
    <property type="entry name" value="P-loop containing nucleotide triphosphate hydrolases"/>
    <property type="match status" value="1"/>
</dbReference>